<keyword evidence="1" id="KW-1133">Transmembrane helix</keyword>
<evidence type="ECO:0000313" key="3">
    <source>
        <dbReference type="Proteomes" id="UP000183926"/>
    </source>
</evidence>
<dbReference type="OrthoDB" id="8561742at2"/>
<dbReference type="AlphaFoldDB" id="A0A1I7FVG3"/>
<evidence type="ECO:0000256" key="1">
    <source>
        <dbReference type="SAM" id="Phobius"/>
    </source>
</evidence>
<evidence type="ECO:0000313" key="2">
    <source>
        <dbReference type="EMBL" id="SFU40214.1"/>
    </source>
</evidence>
<dbReference type="Pfam" id="PF08238">
    <property type="entry name" value="Sel1"/>
    <property type="match status" value="2"/>
</dbReference>
<dbReference type="Gene3D" id="1.25.40.10">
    <property type="entry name" value="Tetratricopeptide repeat domain"/>
    <property type="match status" value="1"/>
</dbReference>
<dbReference type="InterPro" id="IPR050767">
    <property type="entry name" value="Sel1_AlgK"/>
</dbReference>
<dbReference type="SUPFAM" id="SSF81901">
    <property type="entry name" value="HCP-like"/>
    <property type="match status" value="1"/>
</dbReference>
<dbReference type="SMART" id="SM00671">
    <property type="entry name" value="SEL1"/>
    <property type="match status" value="2"/>
</dbReference>
<dbReference type="RefSeq" id="WP_074926885.1">
    <property type="nucleotide sequence ID" value="NZ_FPBL01000002.1"/>
</dbReference>
<protein>
    <recommendedName>
        <fullName evidence="4">Sel1 domain protein repeat-containing protein</fullName>
    </recommendedName>
</protein>
<keyword evidence="1" id="KW-0812">Transmembrane</keyword>
<accession>A0A1I7FVG3</accession>
<organism evidence="2 3">
    <name type="scientific">Nitrosomonas eutropha</name>
    <dbReference type="NCBI Taxonomy" id="916"/>
    <lineage>
        <taxon>Bacteria</taxon>
        <taxon>Pseudomonadati</taxon>
        <taxon>Pseudomonadota</taxon>
        <taxon>Betaproteobacteria</taxon>
        <taxon>Nitrosomonadales</taxon>
        <taxon>Nitrosomonadaceae</taxon>
        <taxon>Nitrosomonas</taxon>
    </lineage>
</organism>
<proteinExistence type="predicted"/>
<reference evidence="2 3" key="1">
    <citation type="submission" date="2016-10" db="EMBL/GenBank/DDBJ databases">
        <authorList>
            <person name="de Groot N.N."/>
        </authorList>
    </citation>
    <scope>NUCLEOTIDE SEQUENCE [LARGE SCALE GENOMIC DNA]</scope>
    <source>
        <strain evidence="2 3">Nm24</strain>
    </source>
</reference>
<name>A0A1I7FVG3_9PROT</name>
<keyword evidence="1" id="KW-0472">Membrane</keyword>
<feature type="transmembrane region" description="Helical" evidence="1">
    <location>
        <begin position="49"/>
        <end position="71"/>
    </location>
</feature>
<gene>
    <name evidence="2" type="ORF">SAMN05216339_10227</name>
</gene>
<dbReference type="InterPro" id="IPR006597">
    <property type="entry name" value="Sel1-like"/>
</dbReference>
<sequence length="271" mass="30121">MTINCTQCGSSRTHKSRFRPGERTPSNLLLSPYRCRDCKARFWGRNSDAYFVAATSVGSVFLLGTLIWIGFSTDESIRNNLQSQSQAASAELLRSPPQSPLVIVSTKPTLSEAIARGEKINLESIRNEESHSVPNPSDNRFYTISLFLEKARKGSADAQYQLGLLYLTGKGTLQDFSEASKWFILAAEQNHPLAQYELGLLYQIGQGVEMDSEKSYVWFNLAAAAGVEQAALARDKAMRSLSRVQLTSAQKTAREWLNSRNKSEKQLSGLE</sequence>
<dbReference type="InterPro" id="IPR011990">
    <property type="entry name" value="TPR-like_helical_dom_sf"/>
</dbReference>
<dbReference type="PANTHER" id="PTHR11102">
    <property type="entry name" value="SEL-1-LIKE PROTEIN"/>
    <property type="match status" value="1"/>
</dbReference>
<dbReference type="Proteomes" id="UP000183926">
    <property type="component" value="Unassembled WGS sequence"/>
</dbReference>
<dbReference type="EMBL" id="FPBL01000002">
    <property type="protein sequence ID" value="SFU40214.1"/>
    <property type="molecule type" value="Genomic_DNA"/>
</dbReference>
<evidence type="ECO:0008006" key="4">
    <source>
        <dbReference type="Google" id="ProtNLM"/>
    </source>
</evidence>
<dbReference type="PANTHER" id="PTHR11102:SF160">
    <property type="entry name" value="ERAD-ASSOCIATED E3 UBIQUITIN-PROTEIN LIGASE COMPONENT HRD3"/>
    <property type="match status" value="1"/>
</dbReference>